<dbReference type="PANTHER" id="PTHR30329">
    <property type="entry name" value="STATOR ELEMENT OF FLAGELLAR MOTOR COMPLEX"/>
    <property type="match status" value="1"/>
</dbReference>
<keyword evidence="2 4" id="KW-0472">Membrane</keyword>
<comment type="subcellular location">
    <subcellularLocation>
        <location evidence="1">Cell outer membrane</location>
    </subcellularLocation>
</comment>
<keyword evidence="8" id="KW-0449">Lipoprotein</keyword>
<dbReference type="AlphaFoldDB" id="H8MM20"/>
<dbReference type="InParanoid" id="H8MM20"/>
<name>H8MM20_CORCM</name>
<dbReference type="InterPro" id="IPR006665">
    <property type="entry name" value="OmpA-like"/>
</dbReference>
<organism evidence="8 9">
    <name type="scientific">Corallococcus coralloides (strain ATCC 25202 / DSM 2259 / NBRC 100086 / M2)</name>
    <name type="common">Myxococcus coralloides</name>
    <dbReference type="NCBI Taxonomy" id="1144275"/>
    <lineage>
        <taxon>Bacteria</taxon>
        <taxon>Pseudomonadati</taxon>
        <taxon>Myxococcota</taxon>
        <taxon>Myxococcia</taxon>
        <taxon>Myxococcales</taxon>
        <taxon>Cystobacterineae</taxon>
        <taxon>Myxococcaceae</taxon>
        <taxon>Corallococcus</taxon>
    </lineage>
</organism>
<evidence type="ECO:0000256" key="4">
    <source>
        <dbReference type="PROSITE-ProRule" id="PRU00473"/>
    </source>
</evidence>
<feature type="domain" description="OmpA-like" evidence="7">
    <location>
        <begin position="58"/>
        <end position="171"/>
    </location>
</feature>
<protein>
    <submittedName>
        <fullName evidence="8">Peptidoglycan-associated lipoprotein</fullName>
    </submittedName>
</protein>
<gene>
    <name evidence="8" type="primary">omp2</name>
    <name evidence="8" type="ordered locus">COCOR_03584</name>
</gene>
<keyword evidence="3" id="KW-0998">Cell outer membrane</keyword>
<evidence type="ECO:0000256" key="3">
    <source>
        <dbReference type="ARBA" id="ARBA00023237"/>
    </source>
</evidence>
<dbReference type="InterPro" id="IPR050330">
    <property type="entry name" value="Bact_OuterMem_StrucFunc"/>
</dbReference>
<dbReference type="eggNOG" id="COG2885">
    <property type="taxonomic scope" value="Bacteria"/>
</dbReference>
<dbReference type="Proteomes" id="UP000007587">
    <property type="component" value="Chromosome"/>
</dbReference>
<dbReference type="PRINTS" id="PR01021">
    <property type="entry name" value="OMPADOMAIN"/>
</dbReference>
<feature type="compositionally biased region" description="Low complexity" evidence="5">
    <location>
        <begin position="30"/>
        <end position="45"/>
    </location>
</feature>
<dbReference type="SUPFAM" id="SSF103088">
    <property type="entry name" value="OmpA-like"/>
    <property type="match status" value="1"/>
</dbReference>
<dbReference type="PANTHER" id="PTHR30329:SF21">
    <property type="entry name" value="LIPOPROTEIN YIAD-RELATED"/>
    <property type="match status" value="1"/>
</dbReference>
<dbReference type="InterPro" id="IPR006664">
    <property type="entry name" value="OMP_bac"/>
</dbReference>
<evidence type="ECO:0000313" key="9">
    <source>
        <dbReference type="Proteomes" id="UP000007587"/>
    </source>
</evidence>
<dbReference type="CDD" id="cd07185">
    <property type="entry name" value="OmpA_C-like"/>
    <property type="match status" value="1"/>
</dbReference>
<evidence type="ECO:0000256" key="1">
    <source>
        <dbReference type="ARBA" id="ARBA00004442"/>
    </source>
</evidence>
<reference evidence="9" key="2">
    <citation type="submission" date="2012-03" db="EMBL/GenBank/DDBJ databases">
        <title>Genome sequence of the fruiting myxobacterium Corallococcus coralloides DSM 2259.</title>
        <authorList>
            <person name="Huntley S."/>
            <person name="Zhang Y."/>
            <person name="Treuner-Lange A."/>
            <person name="Sensen C.W."/>
            <person name="Sogaard-Andersen L."/>
        </authorList>
    </citation>
    <scope>NUCLEOTIDE SEQUENCE [LARGE SCALE GENOMIC DNA]</scope>
    <source>
        <strain evidence="9">ATCC 25202 / DSM 2259 / NBRC 100086 / M2</strain>
    </source>
</reference>
<evidence type="ECO:0000313" key="8">
    <source>
        <dbReference type="EMBL" id="AFE09688.1"/>
    </source>
</evidence>
<reference evidence="8 9" key="1">
    <citation type="journal article" date="2012" name="J. Bacteriol.">
        <title>Complete Genome Sequence of the Fruiting Myxobacterium Corallococcus coralloides DSM 2259.</title>
        <authorList>
            <person name="Huntley S."/>
            <person name="Zhang Y."/>
            <person name="Treuner-Lange A."/>
            <person name="Kneip S."/>
            <person name="Sensen C.W."/>
            <person name="Sogaard-Andersen L."/>
        </authorList>
    </citation>
    <scope>NUCLEOTIDE SEQUENCE [LARGE SCALE GENOMIC DNA]</scope>
    <source>
        <strain evidence="9">ATCC 25202 / DSM 2259 / NBRC 100086 / M2</strain>
    </source>
</reference>
<dbReference type="STRING" id="1144275.COCOR_03584"/>
<keyword evidence="6" id="KW-0732">Signal</keyword>
<proteinExistence type="predicted"/>
<dbReference type="Pfam" id="PF00691">
    <property type="entry name" value="OmpA"/>
    <property type="match status" value="1"/>
</dbReference>
<dbReference type="EMBL" id="CP003389">
    <property type="protein sequence ID" value="AFE09688.1"/>
    <property type="molecule type" value="Genomic_DNA"/>
</dbReference>
<dbReference type="PROSITE" id="PS51123">
    <property type="entry name" value="OMPA_2"/>
    <property type="match status" value="1"/>
</dbReference>
<dbReference type="GO" id="GO:0009279">
    <property type="term" value="C:cell outer membrane"/>
    <property type="evidence" value="ECO:0007669"/>
    <property type="project" value="UniProtKB-SubCell"/>
</dbReference>
<evidence type="ECO:0000256" key="5">
    <source>
        <dbReference type="SAM" id="MobiDB-lite"/>
    </source>
</evidence>
<evidence type="ECO:0000256" key="6">
    <source>
        <dbReference type="SAM" id="SignalP"/>
    </source>
</evidence>
<keyword evidence="9" id="KW-1185">Reference proteome</keyword>
<dbReference type="PROSITE" id="PS51257">
    <property type="entry name" value="PROKAR_LIPOPROTEIN"/>
    <property type="match status" value="1"/>
</dbReference>
<evidence type="ECO:0000259" key="7">
    <source>
        <dbReference type="PROSITE" id="PS51123"/>
    </source>
</evidence>
<dbReference type="HOGENOM" id="CLU_016890_9_0_7"/>
<feature type="region of interest" description="Disordered" evidence="5">
    <location>
        <begin position="30"/>
        <end position="56"/>
    </location>
</feature>
<dbReference type="InterPro" id="IPR036737">
    <property type="entry name" value="OmpA-like_sf"/>
</dbReference>
<feature type="chain" id="PRO_5003615583" evidence="6">
    <location>
        <begin position="26"/>
        <end position="178"/>
    </location>
</feature>
<dbReference type="KEGG" id="ccx:COCOR_03584"/>
<sequence length="178" mass="19042">MYQGMNRTHLFLLMSVIGLSGCARRAANTSTADAATHTPAPTASDRGNAAQPTPDDTEQALAALNAAPIYFPLDSSLLPSEATDELSRIAQALRQRSLAKVTVAGHTCELGTTEYNIALGQRRAASVRAYLVNLGVEPGRISVISYGEERPADANTPEKNRRAEFSFRLAEQARAGEL</sequence>
<feature type="signal peptide" evidence="6">
    <location>
        <begin position="1"/>
        <end position="25"/>
    </location>
</feature>
<dbReference type="Gene3D" id="3.30.1330.60">
    <property type="entry name" value="OmpA-like domain"/>
    <property type="match status" value="1"/>
</dbReference>
<evidence type="ECO:0000256" key="2">
    <source>
        <dbReference type="ARBA" id="ARBA00023136"/>
    </source>
</evidence>
<accession>H8MM20</accession>